<proteinExistence type="predicted"/>
<accession>A0A9D8KI38</accession>
<evidence type="ECO:0008006" key="3">
    <source>
        <dbReference type="Google" id="ProtNLM"/>
    </source>
</evidence>
<reference evidence="1" key="1">
    <citation type="journal article" date="2021" name="Environ. Microbiol.">
        <title>Genomic characterization of three novel Desulfobacterota classes expand the metabolic and phylogenetic diversity of the phylum.</title>
        <authorList>
            <person name="Murphy C.L."/>
            <person name="Biggerstaff J."/>
            <person name="Eichhorn A."/>
            <person name="Ewing E."/>
            <person name="Shahan R."/>
            <person name="Soriano D."/>
            <person name="Stewart S."/>
            <person name="VanMol K."/>
            <person name="Walker R."/>
            <person name="Walters P."/>
            <person name="Elshahed M.S."/>
            <person name="Youssef N.H."/>
        </authorList>
    </citation>
    <scope>NUCLEOTIDE SEQUENCE</scope>
    <source>
        <strain evidence="1">Zod_Metabat.24</strain>
    </source>
</reference>
<dbReference type="AlphaFoldDB" id="A0A9D8KI38"/>
<gene>
    <name evidence="1" type="ORF">JW984_14425</name>
</gene>
<sequence>MITVGINVGHNSTACVFKDGQILAAISEERLTRNVVKANFPISFIRNCFR</sequence>
<dbReference type="EMBL" id="JAFGIX010000077">
    <property type="protein sequence ID" value="MBN1574392.1"/>
    <property type="molecule type" value="Genomic_DNA"/>
</dbReference>
<evidence type="ECO:0000313" key="2">
    <source>
        <dbReference type="Proteomes" id="UP000809273"/>
    </source>
</evidence>
<protein>
    <recommendedName>
        <fullName evidence="3">Carbamoyltransferase domain-containing protein</fullName>
    </recommendedName>
</protein>
<dbReference type="Proteomes" id="UP000809273">
    <property type="component" value="Unassembled WGS sequence"/>
</dbReference>
<dbReference type="Gene3D" id="3.30.420.40">
    <property type="match status" value="1"/>
</dbReference>
<organism evidence="1 2">
    <name type="scientific">Candidatus Zymogenus saltonus</name>
    <dbReference type="NCBI Taxonomy" id="2844893"/>
    <lineage>
        <taxon>Bacteria</taxon>
        <taxon>Deltaproteobacteria</taxon>
        <taxon>Candidatus Zymogenia</taxon>
        <taxon>Candidatus Zymogeniales</taxon>
        <taxon>Candidatus Zymogenaceae</taxon>
        <taxon>Candidatus Zymogenus</taxon>
    </lineage>
</organism>
<comment type="caution">
    <text evidence="1">The sequence shown here is derived from an EMBL/GenBank/DDBJ whole genome shotgun (WGS) entry which is preliminary data.</text>
</comment>
<evidence type="ECO:0000313" key="1">
    <source>
        <dbReference type="EMBL" id="MBN1574392.1"/>
    </source>
</evidence>
<name>A0A9D8KI38_9DELT</name>
<reference evidence="1" key="2">
    <citation type="submission" date="2021-01" db="EMBL/GenBank/DDBJ databases">
        <authorList>
            <person name="Hahn C.R."/>
            <person name="Youssef N.H."/>
            <person name="Elshahed M."/>
        </authorList>
    </citation>
    <scope>NUCLEOTIDE SEQUENCE</scope>
    <source>
        <strain evidence="1">Zod_Metabat.24</strain>
    </source>
</reference>